<proteinExistence type="inferred from homology"/>
<dbReference type="PROSITE" id="PS51898">
    <property type="entry name" value="TYR_RECOMBINASE"/>
    <property type="match status" value="1"/>
</dbReference>
<dbReference type="AlphaFoldDB" id="A0A6S6Y125"/>
<evidence type="ECO:0000256" key="1">
    <source>
        <dbReference type="ARBA" id="ARBA00008857"/>
    </source>
</evidence>
<evidence type="ECO:0000256" key="3">
    <source>
        <dbReference type="ARBA" id="ARBA00023125"/>
    </source>
</evidence>
<protein>
    <submittedName>
        <fullName evidence="5">Site-specific integrase</fullName>
    </submittedName>
</protein>
<dbReference type="InterPro" id="IPR010998">
    <property type="entry name" value="Integrase_recombinase_N"/>
</dbReference>
<dbReference type="Gene3D" id="1.10.150.130">
    <property type="match status" value="1"/>
</dbReference>
<dbReference type="InterPro" id="IPR013762">
    <property type="entry name" value="Integrase-like_cat_sf"/>
</dbReference>
<dbReference type="PANTHER" id="PTHR30629">
    <property type="entry name" value="PROPHAGE INTEGRASE"/>
    <property type="match status" value="1"/>
</dbReference>
<dbReference type="InterPro" id="IPR011010">
    <property type="entry name" value="DNA_brk_join_enz"/>
</dbReference>
<dbReference type="KEGG" id="doe:DENOEST_3849"/>
<evidence type="ECO:0000313" key="5">
    <source>
        <dbReference type="EMBL" id="CAB1371003.1"/>
    </source>
</evidence>
<dbReference type="GO" id="GO:0003677">
    <property type="term" value="F:DNA binding"/>
    <property type="evidence" value="ECO:0007669"/>
    <property type="project" value="UniProtKB-KW"/>
</dbReference>
<dbReference type="GO" id="GO:0015074">
    <property type="term" value="P:DNA integration"/>
    <property type="evidence" value="ECO:0007669"/>
    <property type="project" value="UniProtKB-KW"/>
</dbReference>
<dbReference type="RefSeq" id="WP_145770369.1">
    <property type="nucleotide sequence ID" value="NZ_LR778301.1"/>
</dbReference>
<gene>
    <name evidence="5" type="ORF">DENOEST_3849</name>
</gene>
<dbReference type="InterPro" id="IPR002104">
    <property type="entry name" value="Integrase_catalytic"/>
</dbReference>
<accession>A0A6S6Y125</accession>
<keyword evidence="3" id="KW-0238">DNA-binding</keyword>
<evidence type="ECO:0000313" key="6">
    <source>
        <dbReference type="Proteomes" id="UP000515733"/>
    </source>
</evidence>
<keyword evidence="2" id="KW-0229">DNA integration</keyword>
<organism evidence="5 6">
    <name type="scientific">Denitratisoma oestradiolicum</name>
    <dbReference type="NCBI Taxonomy" id="311182"/>
    <lineage>
        <taxon>Bacteria</taxon>
        <taxon>Pseudomonadati</taxon>
        <taxon>Pseudomonadota</taxon>
        <taxon>Betaproteobacteria</taxon>
        <taxon>Nitrosomonadales</taxon>
        <taxon>Sterolibacteriaceae</taxon>
        <taxon>Denitratisoma</taxon>
    </lineage>
</organism>
<dbReference type="InterPro" id="IPR050808">
    <property type="entry name" value="Phage_Integrase"/>
</dbReference>
<dbReference type="Gene3D" id="3.30.160.390">
    <property type="entry name" value="Integrase, DNA-binding domain"/>
    <property type="match status" value="1"/>
</dbReference>
<dbReference type="CDD" id="cd00796">
    <property type="entry name" value="INT_Rci_Hp1_C"/>
    <property type="match status" value="1"/>
</dbReference>
<dbReference type="GO" id="GO:0006310">
    <property type="term" value="P:DNA recombination"/>
    <property type="evidence" value="ECO:0007669"/>
    <property type="project" value="UniProtKB-KW"/>
</dbReference>
<dbReference type="PANTHER" id="PTHR30629:SF2">
    <property type="entry name" value="PROPHAGE INTEGRASE INTS-RELATED"/>
    <property type="match status" value="1"/>
</dbReference>
<dbReference type="Pfam" id="PF00589">
    <property type="entry name" value="Phage_integrase"/>
    <property type="match status" value="1"/>
</dbReference>
<dbReference type="InterPro" id="IPR038488">
    <property type="entry name" value="Integrase_DNA-bd_sf"/>
</dbReference>
<dbReference type="Proteomes" id="UP000515733">
    <property type="component" value="Chromosome"/>
</dbReference>
<keyword evidence="6" id="KW-1185">Reference proteome</keyword>
<comment type="similarity">
    <text evidence="1">Belongs to the 'phage' integrase family.</text>
</comment>
<keyword evidence="4" id="KW-0233">DNA recombination</keyword>
<dbReference type="EMBL" id="LR778301">
    <property type="protein sequence ID" value="CAB1371003.1"/>
    <property type="molecule type" value="Genomic_DNA"/>
</dbReference>
<evidence type="ECO:0000256" key="4">
    <source>
        <dbReference type="ARBA" id="ARBA00023172"/>
    </source>
</evidence>
<dbReference type="OrthoDB" id="662444at2"/>
<evidence type="ECO:0000256" key="2">
    <source>
        <dbReference type="ARBA" id="ARBA00022908"/>
    </source>
</evidence>
<name>A0A6S6Y125_9PROT</name>
<reference evidence="5 6" key="1">
    <citation type="submission" date="2020-03" db="EMBL/GenBank/DDBJ databases">
        <authorList>
            <consortium name="Genoscope - CEA"/>
            <person name="William W."/>
        </authorList>
    </citation>
    <scope>NUCLEOTIDE SEQUENCE [LARGE SCALE GENOMIC DNA]</scope>
    <source>
        <strain evidence="6">DSM 16959</strain>
    </source>
</reference>
<sequence length="400" mass="44786">MKFHISELALSRLEVPNGKKWIAVFDTEQTGFAAVVTAAGSKAYIVSYRDPHGKQRQEKIAKVGEISAQAARSLAKVRLEDIAKAKGIMAPGDRKKLNPTLEEFFFDTYMPEVRSNSRSAETHASIYRNHLQDALGQMRLREINKEVLQVLKDELENKPVAGGRWKTQQGKTLSEGTVKRIMILIRHLFNVAIENGKYVVVENPTKSFKLKTIRKVTGQFLNAAQLQRLMAAAEQSENPDLLDILRVAAATGLRRSNVLSMQWSWLDLERGTLTVPDWADKAKQGFSVFLAAEVVDLLKKRQQNATSCWVFPNPKTGKPYHSCRAAWEMVRKRAGLPTLRTHDLRHTFASMMLESGADIIDVQAALAHTQLKTTAVYLHLLDSRKQNKANAAVQATGIFA</sequence>
<dbReference type="SUPFAM" id="SSF56349">
    <property type="entry name" value="DNA breaking-rejoining enzymes"/>
    <property type="match status" value="1"/>
</dbReference>
<dbReference type="Gene3D" id="1.10.443.10">
    <property type="entry name" value="Intergrase catalytic core"/>
    <property type="match status" value="1"/>
</dbReference>